<keyword evidence="8" id="KW-1185">Reference proteome</keyword>
<accession>A0ABD1ZJC0</accession>
<name>A0ABD1ZJC0_9MARC</name>
<evidence type="ECO:0000256" key="3">
    <source>
        <dbReference type="ARBA" id="ARBA00023306"/>
    </source>
</evidence>
<protein>
    <recommendedName>
        <fullName evidence="6">Septum formation inhibitor MinC C-terminal domain-containing protein</fullName>
    </recommendedName>
</protein>
<gene>
    <name evidence="7" type="ORF">R1flu_019560</name>
</gene>
<dbReference type="InterPro" id="IPR005526">
    <property type="entry name" value="Septum_form_inhib_MinC_C"/>
</dbReference>
<evidence type="ECO:0000256" key="4">
    <source>
        <dbReference type="SAM" id="MobiDB-lite"/>
    </source>
</evidence>
<feature type="domain" description="Septum formation inhibitor MinC C-terminal" evidence="6">
    <location>
        <begin position="130"/>
        <end position="203"/>
    </location>
</feature>
<dbReference type="AlphaFoldDB" id="A0ABD1ZJC0"/>
<evidence type="ECO:0000313" key="8">
    <source>
        <dbReference type="Proteomes" id="UP001605036"/>
    </source>
</evidence>
<dbReference type="InterPro" id="IPR013033">
    <property type="entry name" value="MinC"/>
</dbReference>
<evidence type="ECO:0000256" key="2">
    <source>
        <dbReference type="ARBA" id="ARBA00023210"/>
    </source>
</evidence>
<dbReference type="Gene3D" id="2.160.20.70">
    <property type="match status" value="1"/>
</dbReference>
<organism evidence="7 8">
    <name type="scientific">Riccia fluitans</name>
    <dbReference type="NCBI Taxonomy" id="41844"/>
    <lineage>
        <taxon>Eukaryota</taxon>
        <taxon>Viridiplantae</taxon>
        <taxon>Streptophyta</taxon>
        <taxon>Embryophyta</taxon>
        <taxon>Marchantiophyta</taxon>
        <taxon>Marchantiopsida</taxon>
        <taxon>Marchantiidae</taxon>
        <taxon>Marchantiales</taxon>
        <taxon>Ricciaceae</taxon>
        <taxon>Riccia</taxon>
    </lineage>
</organism>
<feature type="compositionally biased region" description="Basic and acidic residues" evidence="4">
    <location>
        <begin position="99"/>
        <end position="108"/>
    </location>
</feature>
<evidence type="ECO:0000256" key="5">
    <source>
        <dbReference type="SAM" id="Phobius"/>
    </source>
</evidence>
<keyword evidence="3" id="KW-0131">Cell cycle</keyword>
<evidence type="ECO:0000256" key="1">
    <source>
        <dbReference type="ARBA" id="ARBA00022618"/>
    </source>
</evidence>
<reference evidence="7 8" key="1">
    <citation type="submission" date="2024-09" db="EMBL/GenBank/DDBJ databases">
        <title>Chromosome-scale assembly of Riccia fluitans.</title>
        <authorList>
            <person name="Paukszto L."/>
            <person name="Sawicki J."/>
            <person name="Karawczyk K."/>
            <person name="Piernik-Szablinska J."/>
            <person name="Szczecinska M."/>
            <person name="Mazdziarz M."/>
        </authorList>
    </citation>
    <scope>NUCLEOTIDE SEQUENCE [LARGE SCALE GENOMIC DNA]</scope>
    <source>
        <strain evidence="7">Rf_01</strain>
        <tissue evidence="7">Aerial parts of the thallus</tissue>
    </source>
</reference>
<feature type="transmembrane region" description="Helical" evidence="5">
    <location>
        <begin position="337"/>
        <end position="357"/>
    </location>
</feature>
<dbReference type="EMBL" id="JBHFFA010000001">
    <property type="protein sequence ID" value="KAL2651432.1"/>
    <property type="molecule type" value="Genomic_DNA"/>
</dbReference>
<keyword evidence="5" id="KW-0472">Membrane</keyword>
<keyword evidence="1" id="KW-0132">Cell division</keyword>
<feature type="transmembrane region" description="Helical" evidence="5">
    <location>
        <begin position="304"/>
        <end position="325"/>
    </location>
</feature>
<evidence type="ECO:0000259" key="6">
    <source>
        <dbReference type="Pfam" id="PF03775"/>
    </source>
</evidence>
<dbReference type="GO" id="GO:0051301">
    <property type="term" value="P:cell division"/>
    <property type="evidence" value="ECO:0007669"/>
    <property type="project" value="UniProtKB-KW"/>
</dbReference>
<keyword evidence="5" id="KW-1133">Transmembrane helix</keyword>
<proteinExistence type="predicted"/>
<dbReference type="Pfam" id="PF03775">
    <property type="entry name" value="MinC_C"/>
    <property type="match status" value="1"/>
</dbReference>
<keyword evidence="2" id="KW-0717">Septation</keyword>
<dbReference type="InterPro" id="IPR016098">
    <property type="entry name" value="CAP/MinC_C"/>
</dbReference>
<dbReference type="PANTHER" id="PTHR34108:SF1">
    <property type="entry name" value="SEPTUM SITE-DETERMINING PROTEIN MINC"/>
    <property type="match status" value="1"/>
</dbReference>
<feature type="transmembrane region" description="Helical" evidence="5">
    <location>
        <begin position="270"/>
        <end position="292"/>
    </location>
</feature>
<dbReference type="SUPFAM" id="SSF63848">
    <property type="entry name" value="Cell-division inhibitor MinC, C-terminal domain"/>
    <property type="match status" value="1"/>
</dbReference>
<feature type="transmembrane region" description="Helical" evidence="5">
    <location>
        <begin position="363"/>
        <end position="384"/>
    </location>
</feature>
<feature type="compositionally biased region" description="Basic and acidic residues" evidence="4">
    <location>
        <begin position="82"/>
        <end position="91"/>
    </location>
</feature>
<dbReference type="InterPro" id="IPR036145">
    <property type="entry name" value="MinC_C_sf"/>
</dbReference>
<dbReference type="PANTHER" id="PTHR34108">
    <property type="entry name" value="SEPTUM SITE-DETERMINING PROTEIN MINC"/>
    <property type="match status" value="1"/>
</dbReference>
<feature type="region of interest" description="Disordered" evidence="4">
    <location>
        <begin position="72"/>
        <end position="108"/>
    </location>
</feature>
<evidence type="ECO:0000313" key="7">
    <source>
        <dbReference type="EMBL" id="KAL2651432.1"/>
    </source>
</evidence>
<sequence length="392" mass="41694">MASRLLTESIGGSIAVTEPRIFVTTSLHSHEGKRHGVARGESFQIIRKVYVPGPRMRLRRIGLPGNQVVIQGDSVNGSSDSGLERRKHSEACRSLSSDGVDRGESSSGQIREKLGAGGEIQSECLYVKRSIGDAELVEHSGSVIVLGDVKQGAYVSAGGDVVVLGRLQGTVQAGRSGNYSAKIFFSCNGSGTIRIGEEATLQLVDDGSYFPRVAELAPNPCRILIRPGIGDLHLGGNFSEKQSTLAEGNKKEVDFAAQPRGTHSSNAAQVALFTGIYISVAGLLLFSFPKLFGILFDLQHVSLGWIQVGAVLAVVFGVYYIGTAVGDMRGIQGAQAFYYSTVVGRTFLFFSFTWLVITGAVPSPLLVVGFINLLGAGLMWRALIGTQKQAGN</sequence>
<dbReference type="Proteomes" id="UP001605036">
    <property type="component" value="Unassembled WGS sequence"/>
</dbReference>
<keyword evidence="5" id="KW-0812">Transmembrane</keyword>
<comment type="caution">
    <text evidence="7">The sequence shown here is derived from an EMBL/GenBank/DDBJ whole genome shotgun (WGS) entry which is preliminary data.</text>
</comment>